<dbReference type="PANTHER" id="PTHR30600">
    <property type="entry name" value="CYTOCHROME C PEROXIDASE-RELATED"/>
    <property type="match status" value="1"/>
</dbReference>
<keyword evidence="3 4" id="KW-0408">Iron</keyword>
<evidence type="ECO:0000256" key="2">
    <source>
        <dbReference type="ARBA" id="ARBA00022723"/>
    </source>
</evidence>
<comment type="caution">
    <text evidence="6">The sequence shown here is derived from an EMBL/GenBank/DDBJ whole genome shotgun (WGS) entry which is preliminary data.</text>
</comment>
<dbReference type="PROSITE" id="PS51007">
    <property type="entry name" value="CYTC"/>
    <property type="match status" value="1"/>
</dbReference>
<dbReference type="InterPro" id="IPR009056">
    <property type="entry name" value="Cyt_c-like_dom"/>
</dbReference>
<evidence type="ECO:0000313" key="7">
    <source>
        <dbReference type="Proteomes" id="UP001480955"/>
    </source>
</evidence>
<gene>
    <name evidence="6" type="ORF">ABS772_12265</name>
</gene>
<evidence type="ECO:0000256" key="4">
    <source>
        <dbReference type="PROSITE-ProRule" id="PRU00433"/>
    </source>
</evidence>
<evidence type="ECO:0000313" key="6">
    <source>
        <dbReference type="EMBL" id="MER2250686.1"/>
    </source>
</evidence>
<dbReference type="InterPro" id="IPR036909">
    <property type="entry name" value="Cyt_c-like_dom_sf"/>
</dbReference>
<proteinExistence type="predicted"/>
<protein>
    <submittedName>
        <fullName evidence="6">Cytochrome C oxidase Cbb3</fullName>
    </submittedName>
</protein>
<keyword evidence="7" id="KW-1185">Reference proteome</keyword>
<name>A0ABV1QMN1_9HYPH</name>
<dbReference type="Gene3D" id="1.10.760.10">
    <property type="entry name" value="Cytochrome c-like domain"/>
    <property type="match status" value="1"/>
</dbReference>
<organism evidence="6 7">
    <name type="scientific">Methylorubrum podarium</name>
    <dbReference type="NCBI Taxonomy" id="200476"/>
    <lineage>
        <taxon>Bacteria</taxon>
        <taxon>Pseudomonadati</taxon>
        <taxon>Pseudomonadota</taxon>
        <taxon>Alphaproteobacteria</taxon>
        <taxon>Hyphomicrobiales</taxon>
        <taxon>Methylobacteriaceae</taxon>
        <taxon>Methylorubrum</taxon>
    </lineage>
</organism>
<dbReference type="SUPFAM" id="SSF46626">
    <property type="entry name" value="Cytochrome c"/>
    <property type="match status" value="1"/>
</dbReference>
<keyword evidence="2 4" id="KW-0479">Metal-binding</keyword>
<dbReference type="EMBL" id="JBELQE010000072">
    <property type="protein sequence ID" value="MER2250686.1"/>
    <property type="molecule type" value="Genomic_DNA"/>
</dbReference>
<accession>A0ABV1QMN1</accession>
<dbReference type="InterPro" id="IPR051395">
    <property type="entry name" value="Cytochrome_c_Peroxidase/MauG"/>
</dbReference>
<evidence type="ECO:0000259" key="5">
    <source>
        <dbReference type="PROSITE" id="PS51007"/>
    </source>
</evidence>
<feature type="domain" description="Cytochrome c" evidence="5">
    <location>
        <begin position="443"/>
        <end position="646"/>
    </location>
</feature>
<sequence length="655" mass="68464">MAWPLRVVLISAIAGGAVLAAGSLVRFSHAPMPDDGELLNPERYPLRTAYDVLGRRVGQEVAQRLNATPEGRAALSAANGAVAINDALVRRGREAFYRETFGNEVFLSDVMGMLDGGLTPYEVARAILLLGGGGTTNLKVRMARDVTVGDRVWKTGELVPTGLDVARGSAFILGIRTFYDRGRLRMGITCALCHAAVDPASGKVVEGAPNTDLNAGLLMALASNTTAYFMHGSADPSAHPGDPARGVTVEGGSKVPLPDRAGFEAAAKAEVASWPAGSFDSSADRETNPTSIPSSFSAYGEPYSWSGRAGIGPFKGLSALNNNVHAANSDTTQQTQAAMTLFGLDPEVYLGTVLQGAAAPALRYDPDSGRRPTELLRAADPTPGAPGLNSYAVLPSFPATNYMTDNGLLASVPGEAANYANNAMSAFQNLLRAPQASAGGDDERVRRGRAVFERVGCAGCHSGPALSNHRVVPVEEIGTQPSRARSTVRMEARLAPPAIFATDTPFPLPPDPKLVPIPLAGEELKQVQLAWGHAGTKGGYKVQNLVGLAWSAPYLHDSGVAVGPNAERQLGVSGTLDAGILPDPANSLRALVDRGLRANVVAANAASQKARMARVTGEGHAYWADTEAGISAEEQTALVAYLMSINQLTEPVPVP</sequence>
<dbReference type="Proteomes" id="UP001480955">
    <property type="component" value="Unassembled WGS sequence"/>
</dbReference>
<dbReference type="RefSeq" id="WP_350394874.1">
    <property type="nucleotide sequence ID" value="NZ_JBELQE010000072.1"/>
</dbReference>
<keyword evidence="1 4" id="KW-0349">Heme</keyword>
<reference evidence="6 7" key="1">
    <citation type="submission" date="2024-06" db="EMBL/GenBank/DDBJ databases">
        <authorList>
            <person name="Campbell A.G."/>
        </authorList>
    </citation>
    <scope>NUCLEOTIDE SEQUENCE [LARGE SCALE GENOMIC DNA]</scope>
    <source>
        <strain evidence="6 7">EM12</strain>
    </source>
</reference>
<evidence type="ECO:0000256" key="3">
    <source>
        <dbReference type="ARBA" id="ARBA00023004"/>
    </source>
</evidence>
<evidence type="ECO:0000256" key="1">
    <source>
        <dbReference type="ARBA" id="ARBA00022617"/>
    </source>
</evidence>